<organism evidence="1 2">
    <name type="scientific">Candidatus Argoarchaeum ethanivorans</name>
    <dbReference type="NCBI Taxonomy" id="2608793"/>
    <lineage>
        <taxon>Archaea</taxon>
        <taxon>Methanobacteriati</taxon>
        <taxon>Methanobacteriota</taxon>
        <taxon>Stenosarchaea group</taxon>
        <taxon>Methanomicrobia</taxon>
        <taxon>Methanosarcinales</taxon>
        <taxon>Methanosarcinales incertae sedis</taxon>
        <taxon>GOM Arc I cluster</taxon>
        <taxon>Candidatus Argoarchaeum</taxon>
    </lineage>
</organism>
<gene>
    <name evidence="1" type="ORF">CHKLHMKO_00380</name>
</gene>
<dbReference type="Gene3D" id="2.160.20.10">
    <property type="entry name" value="Single-stranded right-handed beta-helix, Pectin lyase-like"/>
    <property type="match status" value="1"/>
</dbReference>
<accession>A0A811TB08</accession>
<reference evidence="1" key="1">
    <citation type="submission" date="2020-10" db="EMBL/GenBank/DDBJ databases">
        <authorList>
            <person name="Hahn C.J."/>
            <person name="Laso-Perez R."/>
            <person name="Vulcano F."/>
            <person name="Vaziourakis K.-M."/>
            <person name="Stokke R."/>
            <person name="Steen I.H."/>
            <person name="Teske A."/>
            <person name="Boetius A."/>
            <person name="Liebeke M."/>
            <person name="Amann R."/>
            <person name="Knittel K."/>
        </authorList>
    </citation>
    <scope>NUCLEOTIDE SEQUENCE</scope>
    <source>
        <strain evidence="1">Gfbio:e3339647-f889-4370-9287-4fb5cb688e4c:AG392O15_GoMArc1</strain>
    </source>
</reference>
<evidence type="ECO:0000313" key="2">
    <source>
        <dbReference type="Proteomes" id="UP000610373"/>
    </source>
</evidence>
<protein>
    <recommendedName>
        <fullName evidence="3">Cell surface protein</fullName>
    </recommendedName>
</protein>
<dbReference type="InterPro" id="IPR011050">
    <property type="entry name" value="Pectin_lyase_fold/virulence"/>
</dbReference>
<proteinExistence type="predicted"/>
<dbReference type="SUPFAM" id="SSF51126">
    <property type="entry name" value="Pectin lyase-like"/>
    <property type="match status" value="1"/>
</dbReference>
<name>A0A811TB08_9EURY</name>
<comment type="caution">
    <text evidence="1">The sequence shown here is derived from an EMBL/GenBank/DDBJ whole genome shotgun (WGS) entry which is preliminary data.</text>
</comment>
<sequence length="74" mass="7977">MKKINLVFVLVIGFALFVCASGVASAAIYVPDDYAKIQWAVDNASAGDTIIVRDGIYTENVDVKKDINSIISLI</sequence>
<dbReference type="InterPro" id="IPR012334">
    <property type="entry name" value="Pectin_lyas_fold"/>
</dbReference>
<evidence type="ECO:0008006" key="3">
    <source>
        <dbReference type="Google" id="ProtNLM"/>
    </source>
</evidence>
<evidence type="ECO:0000313" key="1">
    <source>
        <dbReference type="EMBL" id="CAD6492948.1"/>
    </source>
</evidence>
<dbReference type="EMBL" id="CAJHIO010000022">
    <property type="protein sequence ID" value="CAD6492948.1"/>
    <property type="molecule type" value="Genomic_DNA"/>
</dbReference>
<dbReference type="AlphaFoldDB" id="A0A811TB08"/>
<dbReference type="Proteomes" id="UP000610373">
    <property type="component" value="Unassembled WGS sequence"/>
</dbReference>